<comment type="caution">
    <text evidence="1">The sequence shown here is derived from an EMBL/GenBank/DDBJ whole genome shotgun (WGS) entry which is preliminary data.</text>
</comment>
<gene>
    <name evidence="1" type="ORF">CRD36_05830</name>
</gene>
<dbReference type="EMBL" id="PDEM01000009">
    <property type="protein sequence ID" value="PHZ86184.1"/>
    <property type="molecule type" value="Genomic_DNA"/>
</dbReference>
<dbReference type="Gene3D" id="3.40.630.40">
    <property type="entry name" value="Zn-dependent exopeptidases"/>
    <property type="match status" value="1"/>
</dbReference>
<protein>
    <submittedName>
        <fullName evidence="1">N-formylglutamate amidohydrolase</fullName>
    </submittedName>
</protein>
<dbReference type="GO" id="GO:0016787">
    <property type="term" value="F:hydrolase activity"/>
    <property type="evidence" value="ECO:0007669"/>
    <property type="project" value="UniProtKB-KW"/>
</dbReference>
<evidence type="ECO:0000313" key="2">
    <source>
        <dbReference type="Proteomes" id="UP000229730"/>
    </source>
</evidence>
<organism evidence="1 2">
    <name type="scientific">Paremcibacter congregatus</name>
    <dbReference type="NCBI Taxonomy" id="2043170"/>
    <lineage>
        <taxon>Bacteria</taxon>
        <taxon>Pseudomonadati</taxon>
        <taxon>Pseudomonadota</taxon>
        <taxon>Alphaproteobacteria</taxon>
        <taxon>Emcibacterales</taxon>
        <taxon>Emcibacteraceae</taxon>
        <taxon>Paremcibacter</taxon>
    </lineage>
</organism>
<reference evidence="1 2" key="1">
    <citation type="submission" date="2017-10" db="EMBL/GenBank/DDBJ databases">
        <title>Frigbacter circumglobatus gen. nov. sp. nov., isolated from sediment cultured in situ.</title>
        <authorList>
            <person name="Zhao Z."/>
        </authorList>
    </citation>
    <scope>NUCLEOTIDE SEQUENCE [LARGE SCALE GENOMIC DNA]</scope>
    <source>
        <strain evidence="1 2">ZYL</strain>
    </source>
</reference>
<dbReference type="Pfam" id="PF05013">
    <property type="entry name" value="FGase"/>
    <property type="match status" value="1"/>
</dbReference>
<accession>A0A2G4YV06</accession>
<dbReference type="Proteomes" id="UP000229730">
    <property type="component" value="Unassembled WGS sequence"/>
</dbReference>
<keyword evidence="1" id="KW-0378">Hydrolase</keyword>
<dbReference type="RefSeq" id="WP_099471768.1">
    <property type="nucleotide sequence ID" value="NZ_CP041025.1"/>
</dbReference>
<dbReference type="AlphaFoldDB" id="A0A2G4YV06"/>
<proteinExistence type="predicted"/>
<dbReference type="PIRSF" id="PIRSF029730">
    <property type="entry name" value="UCP029730"/>
    <property type="match status" value="1"/>
</dbReference>
<keyword evidence="2" id="KW-1185">Reference proteome</keyword>
<dbReference type="SUPFAM" id="SSF53187">
    <property type="entry name" value="Zn-dependent exopeptidases"/>
    <property type="match status" value="1"/>
</dbReference>
<dbReference type="InterPro" id="IPR007709">
    <property type="entry name" value="N-FG_amidohydro"/>
</dbReference>
<dbReference type="InterPro" id="IPR011227">
    <property type="entry name" value="UCP029730"/>
</dbReference>
<evidence type="ECO:0000313" key="1">
    <source>
        <dbReference type="EMBL" id="PHZ86184.1"/>
    </source>
</evidence>
<dbReference type="OrthoDB" id="9815326at2"/>
<name>A0A2G4YV06_9PROT</name>
<sequence length="263" mass="29627">MSQTHHTSSDYGPRHAYEVINATGKADIVFICEHASNYIPPEYENLGLDEDFLAQHIAWDIGMEQLTRHLAERLDAPAIIATFSRLLIDPNREEDHATLIPLTSDGISIPGNQNMSPAEIDRRRTRYYQAFHDRADEMVQAKIATNHAPLVCGMHSFTPQMGGFDRPWQAGMLWNKDPRLAQALINSLSARGFQVGDNEPYSGRDLFFTMNQHGDRHGTPHVTLEIRQDEVGTPVGIVKWADILVEDLTAIAQDTDVRAIKRF</sequence>
<dbReference type="InParanoid" id="A0A2G4YV06"/>